<dbReference type="EMBL" id="BMLX01000005">
    <property type="protein sequence ID" value="GGP23233.1"/>
    <property type="molecule type" value="Genomic_DNA"/>
</dbReference>
<dbReference type="RefSeq" id="WP_229709081.1">
    <property type="nucleotide sequence ID" value="NZ_BMLX01000005.1"/>
</dbReference>
<evidence type="ECO:0000259" key="1">
    <source>
        <dbReference type="Pfam" id="PF12728"/>
    </source>
</evidence>
<gene>
    <name evidence="2" type="ORF">GCM10010970_32330</name>
</gene>
<dbReference type="InterPro" id="IPR009061">
    <property type="entry name" value="DNA-bd_dom_put_sf"/>
</dbReference>
<accession>A0ABQ2PCG9</accession>
<dbReference type="Proteomes" id="UP000637267">
    <property type="component" value="Unassembled WGS sequence"/>
</dbReference>
<sequence length="66" mass="7775">MFMEAKDVAQLLCISVKTLDKIIGQHEGPPFLRVGRIRRWRREDVLEWIEQQTRQHGKQSKAMNGN</sequence>
<dbReference type="Gene3D" id="1.10.10.10">
    <property type="entry name" value="Winged helix-like DNA-binding domain superfamily/Winged helix DNA-binding domain"/>
    <property type="match status" value="1"/>
</dbReference>
<dbReference type="InterPro" id="IPR036388">
    <property type="entry name" value="WH-like_DNA-bd_sf"/>
</dbReference>
<reference evidence="3" key="1">
    <citation type="journal article" date="2019" name="Int. J. Syst. Evol. Microbiol.">
        <title>The Global Catalogue of Microorganisms (GCM) 10K type strain sequencing project: providing services to taxonomists for standard genome sequencing and annotation.</title>
        <authorList>
            <consortium name="The Broad Institute Genomics Platform"/>
            <consortium name="The Broad Institute Genome Sequencing Center for Infectious Disease"/>
            <person name="Wu L."/>
            <person name="Ma J."/>
        </authorList>
    </citation>
    <scope>NUCLEOTIDE SEQUENCE [LARGE SCALE GENOMIC DNA]</scope>
    <source>
        <strain evidence="3">CGMCC 1.8859</strain>
    </source>
</reference>
<evidence type="ECO:0000313" key="3">
    <source>
        <dbReference type="Proteomes" id="UP000637267"/>
    </source>
</evidence>
<name>A0ABQ2PCG9_9NEIS</name>
<dbReference type="Pfam" id="PF12728">
    <property type="entry name" value="HTH_17"/>
    <property type="match status" value="1"/>
</dbReference>
<evidence type="ECO:0000313" key="2">
    <source>
        <dbReference type="EMBL" id="GGP23233.1"/>
    </source>
</evidence>
<comment type="caution">
    <text evidence="2">The sequence shown here is derived from an EMBL/GenBank/DDBJ whole genome shotgun (WGS) entry which is preliminary data.</text>
</comment>
<proteinExistence type="predicted"/>
<dbReference type="SUPFAM" id="SSF46955">
    <property type="entry name" value="Putative DNA-binding domain"/>
    <property type="match status" value="1"/>
</dbReference>
<feature type="domain" description="Helix-turn-helix" evidence="1">
    <location>
        <begin position="4"/>
        <end position="52"/>
    </location>
</feature>
<organism evidence="2 3">
    <name type="scientific">Silvimonas iriomotensis</name>
    <dbReference type="NCBI Taxonomy" id="449662"/>
    <lineage>
        <taxon>Bacteria</taxon>
        <taxon>Pseudomonadati</taxon>
        <taxon>Pseudomonadota</taxon>
        <taxon>Betaproteobacteria</taxon>
        <taxon>Neisseriales</taxon>
        <taxon>Chitinibacteraceae</taxon>
        <taxon>Silvimonas</taxon>
    </lineage>
</organism>
<dbReference type="InterPro" id="IPR041657">
    <property type="entry name" value="HTH_17"/>
</dbReference>
<protein>
    <recommendedName>
        <fullName evidence="1">Helix-turn-helix domain-containing protein</fullName>
    </recommendedName>
</protein>
<keyword evidence="3" id="KW-1185">Reference proteome</keyword>